<dbReference type="InterPro" id="IPR051400">
    <property type="entry name" value="HAD-like_hydrolase"/>
</dbReference>
<evidence type="ECO:0000313" key="5">
    <source>
        <dbReference type="EMBL" id="RIN05717.1"/>
    </source>
</evidence>
<proteinExistence type="predicted"/>
<comment type="caution">
    <text evidence="5">The sequence shown here is derived from an EMBL/GenBank/DDBJ whole genome shotgun (WGS) entry which is preliminary data.</text>
</comment>
<keyword evidence="3 5" id="KW-0378">Hydrolase</keyword>
<dbReference type="AlphaFoldDB" id="A0A418IJL6"/>
<keyword evidence="4" id="KW-0460">Magnesium</keyword>
<sequence>FCNQCLPYPNLKETLDILSSNGYKLGIITNGKYPFQYENIKSLQIEQYMDVILVSEKENIKKPNPLIFERAAKVLNVDLCECVFVGDSLKNDYEASRSAGMYSIYRLNGENNFYSLSDSIKNLYELTSIVKDANKFV</sequence>
<dbReference type="PANTHER" id="PTHR46470:SF2">
    <property type="entry name" value="GLYCERALDEHYDE 3-PHOSPHATE PHOSPHATASE"/>
    <property type="match status" value="1"/>
</dbReference>
<evidence type="ECO:0000256" key="3">
    <source>
        <dbReference type="ARBA" id="ARBA00022801"/>
    </source>
</evidence>
<evidence type="ECO:0000256" key="4">
    <source>
        <dbReference type="ARBA" id="ARBA00022842"/>
    </source>
</evidence>
<protein>
    <submittedName>
        <fullName evidence="5">HAD family hydrolase</fullName>
    </submittedName>
</protein>
<organism evidence="5 6">
    <name type="scientific">Staphylococcus xylosus</name>
    <dbReference type="NCBI Taxonomy" id="1288"/>
    <lineage>
        <taxon>Bacteria</taxon>
        <taxon>Bacillati</taxon>
        <taxon>Bacillota</taxon>
        <taxon>Bacilli</taxon>
        <taxon>Bacillales</taxon>
        <taxon>Staphylococcaceae</taxon>
        <taxon>Staphylococcus</taxon>
    </lineage>
</organism>
<evidence type="ECO:0000313" key="6">
    <source>
        <dbReference type="Proteomes" id="UP000285567"/>
    </source>
</evidence>
<dbReference type="GO" id="GO:0046872">
    <property type="term" value="F:metal ion binding"/>
    <property type="evidence" value="ECO:0007669"/>
    <property type="project" value="UniProtKB-KW"/>
</dbReference>
<evidence type="ECO:0000256" key="1">
    <source>
        <dbReference type="ARBA" id="ARBA00001946"/>
    </source>
</evidence>
<feature type="non-terminal residue" evidence="5">
    <location>
        <position position="1"/>
    </location>
</feature>
<evidence type="ECO:0000256" key="2">
    <source>
        <dbReference type="ARBA" id="ARBA00022723"/>
    </source>
</evidence>
<dbReference type="InterPro" id="IPR036412">
    <property type="entry name" value="HAD-like_sf"/>
</dbReference>
<gene>
    <name evidence="5" type="ORF">BU097_14670</name>
</gene>
<keyword evidence="6" id="KW-1185">Reference proteome</keyword>
<dbReference type="NCBIfam" id="TIGR01509">
    <property type="entry name" value="HAD-SF-IA-v3"/>
    <property type="match status" value="1"/>
</dbReference>
<keyword evidence="2" id="KW-0479">Metal-binding</keyword>
<dbReference type="Proteomes" id="UP000285567">
    <property type="component" value="Unassembled WGS sequence"/>
</dbReference>
<dbReference type="Pfam" id="PF13419">
    <property type="entry name" value="HAD_2"/>
    <property type="match status" value="1"/>
</dbReference>
<dbReference type="GO" id="GO:0016791">
    <property type="term" value="F:phosphatase activity"/>
    <property type="evidence" value="ECO:0007669"/>
    <property type="project" value="TreeGrafter"/>
</dbReference>
<dbReference type="InterPro" id="IPR006439">
    <property type="entry name" value="HAD-SF_hydro_IA"/>
</dbReference>
<dbReference type="GO" id="GO:0044281">
    <property type="term" value="P:small molecule metabolic process"/>
    <property type="evidence" value="ECO:0007669"/>
    <property type="project" value="UniProtKB-ARBA"/>
</dbReference>
<name>A0A418IJL6_STAXY</name>
<dbReference type="OrthoDB" id="9809962at2"/>
<dbReference type="NCBIfam" id="TIGR01549">
    <property type="entry name" value="HAD-SF-IA-v1"/>
    <property type="match status" value="1"/>
</dbReference>
<dbReference type="PANTHER" id="PTHR46470">
    <property type="entry name" value="N-ACYLNEURAMINATE-9-PHOSPHATASE"/>
    <property type="match status" value="1"/>
</dbReference>
<dbReference type="SUPFAM" id="SSF56784">
    <property type="entry name" value="HAD-like"/>
    <property type="match status" value="1"/>
</dbReference>
<dbReference type="PRINTS" id="PR00413">
    <property type="entry name" value="HADHALOGNASE"/>
</dbReference>
<accession>A0A418IJL6</accession>
<dbReference type="InterPro" id="IPR041492">
    <property type="entry name" value="HAD_2"/>
</dbReference>
<comment type="cofactor">
    <cofactor evidence="1">
        <name>Mg(2+)</name>
        <dbReference type="ChEBI" id="CHEBI:18420"/>
    </cofactor>
</comment>
<dbReference type="Gene3D" id="3.40.50.1000">
    <property type="entry name" value="HAD superfamily/HAD-like"/>
    <property type="match status" value="1"/>
</dbReference>
<dbReference type="EMBL" id="QXUL01000168">
    <property type="protein sequence ID" value="RIN05717.1"/>
    <property type="molecule type" value="Genomic_DNA"/>
</dbReference>
<dbReference type="RefSeq" id="WP_119604318.1">
    <property type="nucleotide sequence ID" value="NZ_QXUL01000168.1"/>
</dbReference>
<reference evidence="5 6" key="1">
    <citation type="journal article" date="2016" name="Front. Microbiol.">
        <title>Comprehensive Phylogenetic Analysis of Bovine Non-aureus Staphylococci Species Based on Whole-Genome Sequencing.</title>
        <authorList>
            <person name="Naushad S."/>
            <person name="Barkema H.W."/>
            <person name="Luby C."/>
            <person name="Condas L.A."/>
            <person name="Nobrega D.B."/>
            <person name="Carson D.A."/>
            <person name="De Buck J."/>
        </authorList>
    </citation>
    <scope>NUCLEOTIDE SEQUENCE [LARGE SCALE GENOMIC DNA]</scope>
    <source>
        <strain evidence="5 6">SNUC 102</strain>
    </source>
</reference>
<dbReference type="InterPro" id="IPR023214">
    <property type="entry name" value="HAD_sf"/>
</dbReference>